<protein>
    <submittedName>
        <fullName evidence="1">Uncharacterized protein</fullName>
    </submittedName>
</protein>
<feature type="non-terminal residue" evidence="1">
    <location>
        <position position="1"/>
    </location>
</feature>
<evidence type="ECO:0000313" key="1">
    <source>
        <dbReference type="EMBL" id="KAK3078202.1"/>
    </source>
</evidence>
<gene>
    <name evidence="1" type="ORF">LTS18_008177</name>
</gene>
<proteinExistence type="predicted"/>
<sequence length="312" mass="33654">LDAELVRWHDELPSVLTSAEPEATVPEFLRTPRLIMKWRYQNLRILMHRPYLLSVALRGVSFAALPADEKCAVGKCRVLASHTIHDIASECKGDLISGWNGVWMIFQACFIPLVSLFYDVDNEEEVRKWQGQIERALDYFDRMRGWAVAAEKSRAAVEGLFEASKACNAAAAAATAVVVEEQRTAMDEPHPELTNGHHADGRVAQNAGIGSPHPGQPSLLGHGEHHHSLHGQSGGGGFNIGAVPAGVGMAANVWPEAQNDHLGNMNGFWDDMMWDTFPTVGETQFGGTGEFGWSADGAGGNGNGSGGWSMGA</sequence>
<keyword evidence="2" id="KW-1185">Reference proteome</keyword>
<comment type="caution">
    <text evidence="1">The sequence shown here is derived from an EMBL/GenBank/DDBJ whole genome shotgun (WGS) entry which is preliminary data.</text>
</comment>
<accession>A0ACC3DNL6</accession>
<reference evidence="1" key="1">
    <citation type="submission" date="2024-09" db="EMBL/GenBank/DDBJ databases">
        <title>Black Yeasts Isolated from many extreme environments.</title>
        <authorList>
            <person name="Coleine C."/>
            <person name="Stajich J.E."/>
            <person name="Selbmann L."/>
        </authorList>
    </citation>
    <scope>NUCLEOTIDE SEQUENCE</scope>
    <source>
        <strain evidence="1">CCFEE 5737</strain>
    </source>
</reference>
<organism evidence="1 2">
    <name type="scientific">Coniosporium uncinatum</name>
    <dbReference type="NCBI Taxonomy" id="93489"/>
    <lineage>
        <taxon>Eukaryota</taxon>
        <taxon>Fungi</taxon>
        <taxon>Dikarya</taxon>
        <taxon>Ascomycota</taxon>
        <taxon>Pezizomycotina</taxon>
        <taxon>Dothideomycetes</taxon>
        <taxon>Dothideomycetes incertae sedis</taxon>
        <taxon>Coniosporium</taxon>
    </lineage>
</organism>
<evidence type="ECO:0000313" key="2">
    <source>
        <dbReference type="Proteomes" id="UP001186974"/>
    </source>
</evidence>
<dbReference type="EMBL" id="JAWDJW010002107">
    <property type="protein sequence ID" value="KAK3078202.1"/>
    <property type="molecule type" value="Genomic_DNA"/>
</dbReference>
<name>A0ACC3DNL6_9PEZI</name>
<dbReference type="Proteomes" id="UP001186974">
    <property type="component" value="Unassembled WGS sequence"/>
</dbReference>